<dbReference type="InterPro" id="IPR001647">
    <property type="entry name" value="HTH_TetR"/>
</dbReference>
<keyword evidence="3" id="KW-0804">Transcription</keyword>
<protein>
    <submittedName>
        <fullName evidence="6">TetR family transcriptional regulator</fullName>
    </submittedName>
    <submittedName>
        <fullName evidence="7">TetR/AcrR family transcriptional regulator</fullName>
    </submittedName>
</protein>
<name>A0A1Q4H5K6_9MYCO</name>
<dbReference type="EMBL" id="MIJD01000416">
    <property type="protein sequence ID" value="OPE46475.1"/>
    <property type="molecule type" value="Genomic_DNA"/>
</dbReference>
<reference evidence="7 9" key="2">
    <citation type="submission" date="2017-10" db="EMBL/GenBank/DDBJ databases">
        <title>The new phylogeny of genus Mycobacterium.</title>
        <authorList>
            <person name="Tortoli E."/>
            <person name="Trovato A."/>
            <person name="Cirillo D.M."/>
        </authorList>
    </citation>
    <scope>NUCLEOTIDE SEQUENCE [LARGE SCALE GENOMIC DNA]</scope>
    <source>
        <strain evidence="7 9">IP141170001</strain>
    </source>
</reference>
<dbReference type="SUPFAM" id="SSF46689">
    <property type="entry name" value="Homeodomain-like"/>
    <property type="match status" value="1"/>
</dbReference>
<dbReference type="PROSITE" id="PS50977">
    <property type="entry name" value="HTH_TETR_2"/>
    <property type="match status" value="1"/>
</dbReference>
<dbReference type="Proteomes" id="UP000220340">
    <property type="component" value="Unassembled WGS sequence"/>
</dbReference>
<dbReference type="AlphaFoldDB" id="A0A1Q4H5K6"/>
<proteinExistence type="predicted"/>
<dbReference type="RefSeq" id="WP_073859289.1">
    <property type="nucleotide sequence ID" value="NZ_BAAATC010000021.1"/>
</dbReference>
<organism evidence="7 9">
    <name type="scientific">Mycolicibacterium diernhoferi</name>
    <dbReference type="NCBI Taxonomy" id="1801"/>
    <lineage>
        <taxon>Bacteria</taxon>
        <taxon>Bacillati</taxon>
        <taxon>Actinomycetota</taxon>
        <taxon>Actinomycetes</taxon>
        <taxon>Mycobacteriales</taxon>
        <taxon>Mycobacteriaceae</taxon>
        <taxon>Mycolicibacterium</taxon>
    </lineage>
</organism>
<keyword evidence="1" id="KW-0805">Transcription regulation</keyword>
<dbReference type="InterPro" id="IPR050109">
    <property type="entry name" value="HTH-type_TetR-like_transc_reg"/>
</dbReference>
<evidence type="ECO:0000313" key="7">
    <source>
        <dbReference type="EMBL" id="PEG52659.1"/>
    </source>
</evidence>
<dbReference type="GO" id="GO:0003700">
    <property type="term" value="F:DNA-binding transcription factor activity"/>
    <property type="evidence" value="ECO:0007669"/>
    <property type="project" value="TreeGrafter"/>
</dbReference>
<feature type="DNA-binding region" description="H-T-H motif" evidence="4">
    <location>
        <begin position="34"/>
        <end position="53"/>
    </location>
</feature>
<dbReference type="PANTHER" id="PTHR30055:SF234">
    <property type="entry name" value="HTH-TYPE TRANSCRIPTIONAL REGULATOR BETI"/>
    <property type="match status" value="1"/>
</dbReference>
<dbReference type="GO" id="GO:0000976">
    <property type="term" value="F:transcription cis-regulatory region binding"/>
    <property type="evidence" value="ECO:0007669"/>
    <property type="project" value="TreeGrafter"/>
</dbReference>
<evidence type="ECO:0000256" key="3">
    <source>
        <dbReference type="ARBA" id="ARBA00023163"/>
    </source>
</evidence>
<dbReference type="PANTHER" id="PTHR30055">
    <property type="entry name" value="HTH-TYPE TRANSCRIPTIONAL REGULATOR RUTR"/>
    <property type="match status" value="1"/>
</dbReference>
<dbReference type="OrthoDB" id="3869819at2"/>
<keyword evidence="2 4" id="KW-0238">DNA-binding</keyword>
<evidence type="ECO:0000313" key="9">
    <source>
        <dbReference type="Proteomes" id="UP000220340"/>
    </source>
</evidence>
<sequence>MSVSVVAETGARGRTRRAIVEAAISVITDNPAATLSDIAEVAGVGRSTLHRHFPERTDLLRAVALQVHAASNAAIEAADPTCGPVLAALRRVVEGHLDLGPIFVYIYTEPTIQADPELAAHLDTGDEVIAEILARASADKPAYPPGWARRVFWSLLLAGYDAIKQDGTPRHQVVDAIMHSLTKGTIT</sequence>
<dbReference type="Pfam" id="PF00440">
    <property type="entry name" value="TetR_N"/>
    <property type="match status" value="1"/>
</dbReference>
<evidence type="ECO:0000259" key="5">
    <source>
        <dbReference type="PROSITE" id="PS50977"/>
    </source>
</evidence>
<feature type="domain" description="HTH tetR-type" evidence="5">
    <location>
        <begin position="13"/>
        <end position="71"/>
    </location>
</feature>
<evidence type="ECO:0000256" key="2">
    <source>
        <dbReference type="ARBA" id="ARBA00023125"/>
    </source>
</evidence>
<comment type="caution">
    <text evidence="7">The sequence shown here is derived from an EMBL/GenBank/DDBJ whole genome shotgun (WGS) entry which is preliminary data.</text>
</comment>
<accession>A0A1Q4H5K6</accession>
<evidence type="ECO:0000256" key="1">
    <source>
        <dbReference type="ARBA" id="ARBA00023015"/>
    </source>
</evidence>
<evidence type="ECO:0000313" key="8">
    <source>
        <dbReference type="Proteomes" id="UP000191039"/>
    </source>
</evidence>
<evidence type="ECO:0000313" key="6">
    <source>
        <dbReference type="EMBL" id="OPE46475.1"/>
    </source>
</evidence>
<keyword evidence="9" id="KW-1185">Reference proteome</keyword>
<dbReference type="Proteomes" id="UP000191039">
    <property type="component" value="Unassembled WGS sequence"/>
</dbReference>
<dbReference type="Gene3D" id="1.10.357.10">
    <property type="entry name" value="Tetracycline Repressor, domain 2"/>
    <property type="match status" value="1"/>
</dbReference>
<dbReference type="InterPro" id="IPR009057">
    <property type="entry name" value="Homeodomain-like_sf"/>
</dbReference>
<dbReference type="STRING" id="1801.BRW64_25625"/>
<dbReference type="EMBL" id="PDCR01000028">
    <property type="protein sequence ID" value="PEG52659.1"/>
    <property type="molecule type" value="Genomic_DNA"/>
</dbReference>
<gene>
    <name evidence="6" type="ORF">BV510_26365</name>
    <name evidence="7" type="ORF">CRI78_20165</name>
</gene>
<evidence type="ECO:0000256" key="4">
    <source>
        <dbReference type="PROSITE-ProRule" id="PRU00335"/>
    </source>
</evidence>
<reference evidence="6 8" key="1">
    <citation type="submission" date="2016-09" db="EMBL/GenBank/DDBJ databases">
        <title>genome sequences of unsequenced Mycobacteria.</title>
        <authorList>
            <person name="Greninger A.L."/>
            <person name="Jerome K.R."/>
            <person name="Mcnair B."/>
            <person name="Wallis C."/>
            <person name="Fang F."/>
        </authorList>
    </citation>
    <scope>NUCLEOTIDE SEQUENCE [LARGE SCALE GENOMIC DNA]</scope>
    <source>
        <strain evidence="6 8">BM1</strain>
    </source>
</reference>